<gene>
    <name evidence="1" type="ORF">DHETER_LOCUS12623</name>
</gene>
<evidence type="ECO:0000313" key="2">
    <source>
        <dbReference type="Proteomes" id="UP000789702"/>
    </source>
</evidence>
<feature type="non-terminal residue" evidence="1">
    <location>
        <position position="94"/>
    </location>
</feature>
<organism evidence="1 2">
    <name type="scientific">Dentiscutata heterogama</name>
    <dbReference type="NCBI Taxonomy" id="1316150"/>
    <lineage>
        <taxon>Eukaryota</taxon>
        <taxon>Fungi</taxon>
        <taxon>Fungi incertae sedis</taxon>
        <taxon>Mucoromycota</taxon>
        <taxon>Glomeromycotina</taxon>
        <taxon>Glomeromycetes</taxon>
        <taxon>Diversisporales</taxon>
        <taxon>Gigasporaceae</taxon>
        <taxon>Dentiscutata</taxon>
    </lineage>
</organism>
<proteinExistence type="predicted"/>
<accession>A0ACA9PNE0</accession>
<comment type="caution">
    <text evidence="1">The sequence shown here is derived from an EMBL/GenBank/DDBJ whole genome shotgun (WGS) entry which is preliminary data.</text>
</comment>
<protein>
    <submittedName>
        <fullName evidence="1">10387_t:CDS:1</fullName>
    </submittedName>
</protein>
<feature type="non-terminal residue" evidence="1">
    <location>
        <position position="1"/>
    </location>
</feature>
<sequence length="94" mass="10477">TLFNKQSIISAPAIQEFLVEVVQQMSEYRQLMLNLIECSKNNSNIQIASANAITILLRAKIQLPKNLDSVRIQGADLSNGVFKNSQFVKADLNN</sequence>
<dbReference type="Proteomes" id="UP000789702">
    <property type="component" value="Unassembled WGS sequence"/>
</dbReference>
<evidence type="ECO:0000313" key="1">
    <source>
        <dbReference type="EMBL" id="CAG8717367.1"/>
    </source>
</evidence>
<keyword evidence="2" id="KW-1185">Reference proteome</keyword>
<name>A0ACA9PNE0_9GLOM</name>
<dbReference type="EMBL" id="CAJVPU010031584">
    <property type="protein sequence ID" value="CAG8717367.1"/>
    <property type="molecule type" value="Genomic_DNA"/>
</dbReference>
<reference evidence="1" key="1">
    <citation type="submission" date="2021-06" db="EMBL/GenBank/DDBJ databases">
        <authorList>
            <person name="Kallberg Y."/>
            <person name="Tangrot J."/>
            <person name="Rosling A."/>
        </authorList>
    </citation>
    <scope>NUCLEOTIDE SEQUENCE</scope>
    <source>
        <strain evidence="1">IL203A</strain>
    </source>
</reference>